<proteinExistence type="predicted"/>
<comment type="caution">
    <text evidence="2">The sequence shown here is derived from an EMBL/GenBank/DDBJ whole genome shotgun (WGS) entry which is preliminary data.</text>
</comment>
<accession>A0ABP9H4N6</accession>
<organism evidence="2 3">
    <name type="scientific">Yinghuangia aomiensis</name>
    <dbReference type="NCBI Taxonomy" id="676205"/>
    <lineage>
        <taxon>Bacteria</taxon>
        <taxon>Bacillati</taxon>
        <taxon>Actinomycetota</taxon>
        <taxon>Actinomycetes</taxon>
        <taxon>Kitasatosporales</taxon>
        <taxon>Streptomycetaceae</taxon>
        <taxon>Yinghuangia</taxon>
    </lineage>
</organism>
<dbReference type="Pfam" id="PF08798">
    <property type="entry name" value="CRISPR_assoc"/>
    <property type="match status" value="1"/>
</dbReference>
<dbReference type="SMART" id="SM01101">
    <property type="entry name" value="CRISPR_assoc"/>
    <property type="match status" value="1"/>
</dbReference>
<keyword evidence="3" id="KW-1185">Reference proteome</keyword>
<dbReference type="EMBL" id="BAABHS010000008">
    <property type="protein sequence ID" value="GAA4962008.1"/>
    <property type="molecule type" value="Genomic_DNA"/>
</dbReference>
<reference evidence="3" key="1">
    <citation type="journal article" date="2019" name="Int. J. Syst. Evol. Microbiol.">
        <title>The Global Catalogue of Microorganisms (GCM) 10K type strain sequencing project: providing services to taxonomists for standard genome sequencing and annotation.</title>
        <authorList>
            <consortium name="The Broad Institute Genomics Platform"/>
            <consortium name="The Broad Institute Genome Sequencing Center for Infectious Disease"/>
            <person name="Wu L."/>
            <person name="Ma J."/>
        </authorList>
    </citation>
    <scope>NUCLEOTIDE SEQUENCE [LARGE SCALE GENOMIC DNA]</scope>
    <source>
        <strain evidence="3">JCM 17986</strain>
    </source>
</reference>
<dbReference type="InterPro" id="IPR010179">
    <property type="entry name" value="CRISPR-assoc_prot_Cse3"/>
</dbReference>
<feature type="region of interest" description="Disordered" evidence="1">
    <location>
        <begin position="163"/>
        <end position="187"/>
    </location>
</feature>
<gene>
    <name evidence="2" type="primary">cas6e_1</name>
    <name evidence="2" type="ORF">GCM10023205_27100</name>
</gene>
<name>A0ABP9H4N6_9ACTN</name>
<dbReference type="RefSeq" id="WP_345675672.1">
    <property type="nucleotide sequence ID" value="NZ_BAABHS010000008.1"/>
</dbReference>
<protein>
    <submittedName>
        <fullName evidence="2">Type I-E CRISPR-associated protein Cas6/Cse3/CasE</fullName>
    </submittedName>
</protein>
<dbReference type="Proteomes" id="UP001500466">
    <property type="component" value="Unassembled WGS sequence"/>
</dbReference>
<evidence type="ECO:0000256" key="1">
    <source>
        <dbReference type="SAM" id="MobiDB-lite"/>
    </source>
</evidence>
<dbReference type="NCBIfam" id="TIGR01907">
    <property type="entry name" value="casE_Cse3"/>
    <property type="match status" value="1"/>
</dbReference>
<dbReference type="CDD" id="cd09727">
    <property type="entry name" value="Cas6_I-E"/>
    <property type="match status" value="1"/>
</dbReference>
<sequence length="254" mass="27928">MTRLSRIRINPLRAASRKILANPRAMRGLVMGGIPGNPLDERVLWRLDHDNPRRPQLYVLSTSKPDWTHAVESVGWPDADGDHALVTDYTPLLARLAVGGRFAFRLTANPVQNTYAPQKASAGQQARLEVGRPERAFRIGHRTAAAQLRWFLERTERWGFTVPPVRADPRASGPHEPSPDGQETVPREVRFVSRQRMSFRKGPGKPVVLHTATFEGALEITDAATFTACLTEGMGPAKAYGCGLLTLAPLPSSG</sequence>
<evidence type="ECO:0000313" key="3">
    <source>
        <dbReference type="Proteomes" id="UP001500466"/>
    </source>
</evidence>
<dbReference type="Gene3D" id="3.30.70.1210">
    <property type="entry name" value="Crispr-associated protein, domain 2"/>
    <property type="match status" value="1"/>
</dbReference>
<dbReference type="SUPFAM" id="SSF117987">
    <property type="entry name" value="CRISPR-associated protein"/>
    <property type="match status" value="2"/>
</dbReference>
<dbReference type="Gene3D" id="3.30.70.1200">
    <property type="entry name" value="Crispr-associated protein, domain 1"/>
    <property type="match status" value="1"/>
</dbReference>
<evidence type="ECO:0000313" key="2">
    <source>
        <dbReference type="EMBL" id="GAA4962008.1"/>
    </source>
</evidence>